<sequence>MQNESLSLFPLPTVLLPGATLGLRVFEPRYLDLVRDCGRRQCGFGICLIMDADEGEQTAAAAAFGTEALIEDFGTDDDGLLTLQVRGHRRFHARKVRVRDNGLQVAEVDWCDPDPVDPVRPEHGLLTTLLQGVLDQVGGEHAKAAGARLDDAAWVGWRLAEMLPLEDAQRQQLLQIDDPHLRLDALLGLLPDAADAGEAG</sequence>
<dbReference type="PANTHER" id="PTHR46732:SF8">
    <property type="entry name" value="ATP-DEPENDENT PROTEASE LA (LON) DOMAIN PROTEIN"/>
    <property type="match status" value="1"/>
</dbReference>
<dbReference type="AlphaFoldDB" id="A0A1T4QFN3"/>
<gene>
    <name evidence="2" type="ORF">SAMN02745674_01593</name>
</gene>
<proteinExistence type="predicted"/>
<evidence type="ECO:0000313" key="3">
    <source>
        <dbReference type="Proteomes" id="UP000190061"/>
    </source>
</evidence>
<dbReference type="InterPro" id="IPR015947">
    <property type="entry name" value="PUA-like_sf"/>
</dbReference>
<dbReference type="Proteomes" id="UP000190061">
    <property type="component" value="Unassembled WGS sequence"/>
</dbReference>
<dbReference type="InterPro" id="IPR046336">
    <property type="entry name" value="Lon_prtase_N_sf"/>
</dbReference>
<dbReference type="InterPro" id="IPR003111">
    <property type="entry name" value="Lon_prtase_N"/>
</dbReference>
<reference evidence="2 3" key="1">
    <citation type="submission" date="2017-02" db="EMBL/GenBank/DDBJ databases">
        <authorList>
            <person name="Peterson S.W."/>
        </authorList>
    </citation>
    <scope>NUCLEOTIDE SEQUENCE [LARGE SCALE GENOMIC DNA]</scope>
    <source>
        <strain evidence="2 3">DSM 21749</strain>
    </source>
</reference>
<name>A0A1T4QFN3_9GAMM</name>
<dbReference type="Gene3D" id="1.10.4060.10">
    <property type="entry name" value="BPP1347 like domain"/>
    <property type="match status" value="1"/>
</dbReference>
<organism evidence="2 3">
    <name type="scientific">Lysobacter spongiicola DSM 21749</name>
    <dbReference type="NCBI Taxonomy" id="1122188"/>
    <lineage>
        <taxon>Bacteria</taxon>
        <taxon>Pseudomonadati</taxon>
        <taxon>Pseudomonadota</taxon>
        <taxon>Gammaproteobacteria</taxon>
        <taxon>Lysobacterales</taxon>
        <taxon>Lysobacteraceae</taxon>
        <taxon>Novilysobacter</taxon>
    </lineage>
</organism>
<keyword evidence="3" id="KW-1185">Reference proteome</keyword>
<dbReference type="PROSITE" id="PS51787">
    <property type="entry name" value="LON_N"/>
    <property type="match status" value="1"/>
</dbReference>
<dbReference type="PANTHER" id="PTHR46732">
    <property type="entry name" value="ATP-DEPENDENT PROTEASE LA (LON) DOMAIN PROTEIN"/>
    <property type="match status" value="1"/>
</dbReference>
<feature type="domain" description="Lon N-terminal" evidence="1">
    <location>
        <begin position="6"/>
        <end position="194"/>
    </location>
</feature>
<accession>A0A1T4QFN3</accession>
<dbReference type="EMBL" id="FUXP01000005">
    <property type="protein sequence ID" value="SKA02535.1"/>
    <property type="molecule type" value="Genomic_DNA"/>
</dbReference>
<dbReference type="OrthoDB" id="8558970at2"/>
<dbReference type="RefSeq" id="WP_078758190.1">
    <property type="nucleotide sequence ID" value="NZ_FUXP01000005.1"/>
</dbReference>
<dbReference type="SUPFAM" id="SSF88697">
    <property type="entry name" value="PUA domain-like"/>
    <property type="match status" value="1"/>
</dbReference>
<dbReference type="SMART" id="SM00464">
    <property type="entry name" value="LON"/>
    <property type="match status" value="1"/>
</dbReference>
<dbReference type="Gene3D" id="2.30.130.40">
    <property type="entry name" value="LON domain-like"/>
    <property type="match status" value="1"/>
</dbReference>
<dbReference type="STRING" id="1122188.SAMN02745674_01593"/>
<evidence type="ECO:0000259" key="1">
    <source>
        <dbReference type="PROSITE" id="PS51787"/>
    </source>
</evidence>
<dbReference type="Pfam" id="PF02190">
    <property type="entry name" value="LON_substr_bdg"/>
    <property type="match status" value="1"/>
</dbReference>
<evidence type="ECO:0000313" key="2">
    <source>
        <dbReference type="EMBL" id="SKA02535.1"/>
    </source>
</evidence>
<protein>
    <recommendedName>
        <fullName evidence="1">Lon N-terminal domain-containing protein</fullName>
    </recommendedName>
</protein>